<keyword evidence="10" id="KW-0175">Coiled coil</keyword>
<dbReference type="Proteomes" id="UP000594638">
    <property type="component" value="Unassembled WGS sequence"/>
</dbReference>
<dbReference type="SMART" id="SM00015">
    <property type="entry name" value="IQ"/>
    <property type="match status" value="4"/>
</dbReference>
<reference evidence="13 14" key="1">
    <citation type="submission" date="2019-12" db="EMBL/GenBank/DDBJ databases">
        <authorList>
            <person name="Alioto T."/>
            <person name="Alioto T."/>
            <person name="Gomez Garrido J."/>
        </authorList>
    </citation>
    <scope>NUCLEOTIDE SEQUENCE [LARGE SCALE GENOMIC DNA]</scope>
</reference>
<dbReference type="AlphaFoldDB" id="A0A8S0RGK3"/>
<keyword evidence="14" id="KW-1185">Reference proteome</keyword>
<dbReference type="Pfam" id="PF00063">
    <property type="entry name" value="Myosin_head"/>
    <property type="match status" value="2"/>
</dbReference>
<dbReference type="InterPro" id="IPR027417">
    <property type="entry name" value="P-loop_NTPase"/>
</dbReference>
<gene>
    <name evidence="13" type="ORF">OLEA9_A070242</name>
</gene>
<evidence type="ECO:0000256" key="3">
    <source>
        <dbReference type="ARBA" id="ARBA00022840"/>
    </source>
</evidence>
<name>A0A8S0RGK3_OLEEU</name>
<evidence type="ECO:0000256" key="9">
    <source>
        <dbReference type="PROSITE-ProRule" id="PRU00782"/>
    </source>
</evidence>
<keyword evidence="6 9" id="KW-0505">Motor protein</keyword>
<evidence type="ECO:0000256" key="7">
    <source>
        <dbReference type="ARBA" id="ARBA00023203"/>
    </source>
</evidence>
<dbReference type="EMBL" id="CACTIH010003620">
    <property type="protein sequence ID" value="CAA2978603.1"/>
    <property type="molecule type" value="Genomic_DNA"/>
</dbReference>
<evidence type="ECO:0000313" key="13">
    <source>
        <dbReference type="EMBL" id="CAA2978603.1"/>
    </source>
</evidence>
<dbReference type="GO" id="GO:0007015">
    <property type="term" value="P:actin filament organization"/>
    <property type="evidence" value="ECO:0007669"/>
    <property type="project" value="TreeGrafter"/>
</dbReference>
<dbReference type="Gene3D" id="1.10.10.820">
    <property type="match status" value="1"/>
</dbReference>
<keyword evidence="4" id="KW-0112">Calmodulin-binding</keyword>
<dbReference type="Gramene" id="OE9A070242T3">
    <property type="protein sequence ID" value="OE9A070242C3"/>
    <property type="gene ID" value="OE9A070242"/>
</dbReference>
<feature type="region of interest" description="Actin-binding" evidence="9">
    <location>
        <begin position="518"/>
        <end position="540"/>
    </location>
</feature>
<keyword evidence="7 9" id="KW-0009">Actin-binding</keyword>
<dbReference type="FunFam" id="1.10.10.820:FF:000001">
    <property type="entry name" value="Myosin heavy chain"/>
    <property type="match status" value="1"/>
</dbReference>
<dbReference type="PROSITE" id="PS51456">
    <property type="entry name" value="MYOSIN_MOTOR"/>
    <property type="match status" value="1"/>
</dbReference>
<dbReference type="FunFam" id="1.20.58.530:FF:000013">
    <property type="entry name" value="Unconventional myosin-XIX"/>
    <property type="match status" value="1"/>
</dbReference>
<evidence type="ECO:0000256" key="5">
    <source>
        <dbReference type="ARBA" id="ARBA00023123"/>
    </source>
</evidence>
<keyword evidence="1" id="KW-0677">Repeat</keyword>
<dbReference type="GO" id="GO:0016020">
    <property type="term" value="C:membrane"/>
    <property type="evidence" value="ECO:0007669"/>
    <property type="project" value="TreeGrafter"/>
</dbReference>
<feature type="binding site" evidence="9">
    <location>
        <begin position="17"/>
        <end position="24"/>
    </location>
    <ligand>
        <name>ATP</name>
        <dbReference type="ChEBI" id="CHEBI:30616"/>
    </ligand>
</feature>
<dbReference type="GO" id="GO:0005516">
    <property type="term" value="F:calmodulin binding"/>
    <property type="evidence" value="ECO:0007669"/>
    <property type="project" value="UniProtKB-KW"/>
</dbReference>
<dbReference type="InterPro" id="IPR036022">
    <property type="entry name" value="MYSc_Myo8"/>
</dbReference>
<dbReference type="PROSITE" id="PS50096">
    <property type="entry name" value="IQ"/>
    <property type="match status" value="3"/>
</dbReference>
<evidence type="ECO:0000256" key="4">
    <source>
        <dbReference type="ARBA" id="ARBA00022860"/>
    </source>
</evidence>
<dbReference type="PRINTS" id="PR00193">
    <property type="entry name" value="MYOSINHEAVY"/>
</dbReference>
<dbReference type="SMART" id="SM00242">
    <property type="entry name" value="MYSc"/>
    <property type="match status" value="1"/>
</dbReference>
<keyword evidence="2 9" id="KW-0547">Nucleotide-binding</keyword>
<evidence type="ECO:0000256" key="10">
    <source>
        <dbReference type="SAM" id="Coils"/>
    </source>
</evidence>
<evidence type="ECO:0000313" key="14">
    <source>
        <dbReference type="Proteomes" id="UP000594638"/>
    </source>
</evidence>
<comment type="caution">
    <text evidence="13">The sequence shown here is derived from an EMBL/GenBank/DDBJ whole genome shotgun (WGS) entry which is preliminary data.</text>
</comment>
<keyword evidence="3 9" id="KW-0067">ATP-binding</keyword>
<dbReference type="GO" id="GO:0000146">
    <property type="term" value="F:microfilament motor activity"/>
    <property type="evidence" value="ECO:0007669"/>
    <property type="project" value="TreeGrafter"/>
</dbReference>
<feature type="domain" description="Myosin motor" evidence="12">
    <location>
        <begin position="1"/>
        <end position="638"/>
    </location>
</feature>
<dbReference type="InterPro" id="IPR000048">
    <property type="entry name" value="IQ_motif_EF-hand-BS"/>
</dbReference>
<proteinExistence type="inferred from homology"/>
<comment type="similarity">
    <text evidence="8">Belongs to the TRAFAC class myosin-kinesin ATPase superfamily. Myosin family. Plant myosin class VIII subfamily.</text>
</comment>
<keyword evidence="5 9" id="KW-0518">Myosin</keyword>
<evidence type="ECO:0000256" key="1">
    <source>
        <dbReference type="ARBA" id="ARBA00022737"/>
    </source>
</evidence>
<dbReference type="Pfam" id="PF00612">
    <property type="entry name" value="IQ"/>
    <property type="match status" value="1"/>
</dbReference>
<dbReference type="Gene3D" id="1.20.5.190">
    <property type="match status" value="2"/>
</dbReference>
<dbReference type="Gene3D" id="1.20.58.530">
    <property type="match status" value="1"/>
</dbReference>
<organism evidence="13 14">
    <name type="scientific">Olea europaea subsp. europaea</name>
    <dbReference type="NCBI Taxonomy" id="158383"/>
    <lineage>
        <taxon>Eukaryota</taxon>
        <taxon>Viridiplantae</taxon>
        <taxon>Streptophyta</taxon>
        <taxon>Embryophyta</taxon>
        <taxon>Tracheophyta</taxon>
        <taxon>Spermatophyta</taxon>
        <taxon>Magnoliopsida</taxon>
        <taxon>eudicotyledons</taxon>
        <taxon>Gunneridae</taxon>
        <taxon>Pentapetalae</taxon>
        <taxon>asterids</taxon>
        <taxon>lamiids</taxon>
        <taxon>Lamiales</taxon>
        <taxon>Oleaceae</taxon>
        <taxon>Oleeae</taxon>
        <taxon>Olea</taxon>
    </lineage>
</organism>
<dbReference type="GO" id="GO:0005737">
    <property type="term" value="C:cytoplasm"/>
    <property type="evidence" value="ECO:0007669"/>
    <property type="project" value="TreeGrafter"/>
</dbReference>
<dbReference type="Gene3D" id="1.20.120.720">
    <property type="entry name" value="Myosin VI head, motor domain, U50 subdomain"/>
    <property type="match status" value="1"/>
</dbReference>
<dbReference type="InterPro" id="IPR001609">
    <property type="entry name" value="Myosin_head_motor_dom-like"/>
</dbReference>
<dbReference type="Gene3D" id="3.40.850.10">
    <property type="entry name" value="Kinesin motor domain"/>
    <property type="match status" value="2"/>
</dbReference>
<dbReference type="PANTHER" id="PTHR13140">
    <property type="entry name" value="MYOSIN"/>
    <property type="match status" value="1"/>
</dbReference>
<accession>A0A8S0RGK3</accession>
<evidence type="ECO:0000256" key="6">
    <source>
        <dbReference type="ARBA" id="ARBA00023175"/>
    </source>
</evidence>
<dbReference type="GO" id="GO:0030048">
    <property type="term" value="P:actin filament-based movement"/>
    <property type="evidence" value="ECO:0007669"/>
    <property type="project" value="UniProtKB-ARBA"/>
</dbReference>
<dbReference type="InterPro" id="IPR036961">
    <property type="entry name" value="Kinesin_motor_dom_sf"/>
</dbReference>
<evidence type="ECO:0000259" key="12">
    <source>
        <dbReference type="PROSITE" id="PS51456"/>
    </source>
</evidence>
<sequence length="963" mass="109774">MREMIRDEVNQSIIISGESGAGKTETAKIAMQYLAALGGGSGIEYEILKTNPILEAFGNAKTLRNNNSSRFGKLIEIHFSETGKLSGAEIQTCKSASNIKVLKFIVCNSGIRKTDLIYLTCMLFPCGSLLSTVLLEKSRVVQLSEGERSYHIFYQLCAGAPPILREKLNLKNANEFNYLRQSNCYSISGVDDAEQFHVVMEAMDIVHVSKEDQESAFAMLAAVLWLGNVSFTVVDSENHVEPVADEGLTNVARLIGCKVEELKLALSTRNMIIRNENIVQKLTLSQAIDTRDALAKSIYSCLFDWLVEQINKSLAVGKRRTGRSISILDIYGFESFERNSFEQFCINYANERLQQHFNRHLFKLEQEEYIYNGIDWTKVDFEDNQDCLNLFEKKPLGLLSLLDEESTFPNGTDMTFANKLKQHLNSNACFRGERGKAFMVSHYAGQVVYDTTGFLEKNRDLLHLDSIQLLSSCTCHLPKAFASSLLTQSEKPVIGALHKSGGADSQKLSVATKFKGQLFQLMQRLEKTTPHFIRCIKPNDVQSPGIYNQGLVLQQLRCCGVLEVVRISRSGFPTKMSHQKFARRYGFLLLDHVASQDPLRVSVAILHQFNILPDMYQVGYTKLFFRTGQIGILEDTRNRTLHGILRVQSSFRGHQVRHYVKDLRRGIATLQSFVRGEKTREEYAVLLERHRAAISIQKQIKGRNRRKRFNNIYEASVLIQSVIRGWMVRRCSGDTGFLQFGGRKGAEQEEVLVKSSFLAEMQRRVLRAEAALREKEEENDVLHQRLQQYENRWSEYELKMKSMEEVWQKQMRSLQSSLSIAKRSLAFDDSRRNSDASTNAIEDSESSYDRGSNFRAQESSGVRRMNAGLSVISRLAEEFEQRSQIFGDDAKFLVEAKSGQVDANLDPDQELRRLRQMFEAWKKDYGSRLRETKVILHKLGNEEGSANKARKSWWGRRNSLRFS</sequence>
<protein>
    <submittedName>
        <fullName evidence="13">Myosin-1</fullName>
    </submittedName>
</protein>
<feature type="region of interest" description="Disordered" evidence="11">
    <location>
        <begin position="829"/>
        <end position="859"/>
    </location>
</feature>
<dbReference type="Gene3D" id="3.30.70.1590">
    <property type="match status" value="1"/>
</dbReference>
<dbReference type="CDD" id="cd01383">
    <property type="entry name" value="MYSc_Myo8"/>
    <property type="match status" value="1"/>
</dbReference>
<dbReference type="GO" id="GO:0051015">
    <property type="term" value="F:actin filament binding"/>
    <property type="evidence" value="ECO:0007669"/>
    <property type="project" value="TreeGrafter"/>
</dbReference>
<dbReference type="OrthoDB" id="6108017at2759"/>
<dbReference type="SUPFAM" id="SSF52540">
    <property type="entry name" value="P-loop containing nucleoside triphosphate hydrolases"/>
    <property type="match status" value="1"/>
</dbReference>
<feature type="coiled-coil region" evidence="10">
    <location>
        <begin position="758"/>
        <end position="806"/>
    </location>
</feature>
<evidence type="ECO:0000256" key="11">
    <source>
        <dbReference type="SAM" id="MobiDB-lite"/>
    </source>
</evidence>
<dbReference type="GO" id="GO:0016459">
    <property type="term" value="C:myosin complex"/>
    <property type="evidence" value="ECO:0007669"/>
    <property type="project" value="UniProtKB-KW"/>
</dbReference>
<evidence type="ECO:0000256" key="2">
    <source>
        <dbReference type="ARBA" id="ARBA00022741"/>
    </source>
</evidence>
<dbReference type="GO" id="GO:0005524">
    <property type="term" value="F:ATP binding"/>
    <property type="evidence" value="ECO:0007669"/>
    <property type="project" value="UniProtKB-UniRule"/>
</dbReference>
<evidence type="ECO:0000256" key="8">
    <source>
        <dbReference type="ARBA" id="ARBA00060862"/>
    </source>
</evidence>
<dbReference type="PANTHER" id="PTHR13140:SF780">
    <property type="entry name" value="MYOSIN-1"/>
    <property type="match status" value="1"/>
</dbReference>